<sequence>MRKFTLLLLGWGIPLIHPIQAQSTVTIDGIVRDSQSSEPLPGVTVLISSENKGTVSNENGEFSLGIAPGNYELVFSYLGYESKSMQVSATENLTLDIRLQPLDMDLEEVQVLSTGYQSLPATRATGSFAQVDQELVNRRVSTNLLDRLEDVTPGLIFNRTGDAARDPISIRGRSTLGRFNQPLIVIDNFPFDGSLEDINPNDVESMTVLRDAAAASIWGARAGNGVIVITTKSGRKNQPLRVDFNSNVNWIESQDAFRSEDMAVTDFIEVERMLFGNGFYNSTENSPNKLALTPVVETLILERDGLISGAEADQRIAQLGSHDWRSDINRYLYQPQVNQQYNVGLSGGSGIQSYRLSLGYDRLGGALQGNHSERLTLNFRENFTLLDDRLRIEAAFYGVKQNGVDQNIRPNDIRLSATTPIYPYARLADENGNPLEIVTELRQGFKREAESAGLLNWAYRPLDEFGKGFTQSSRDDYRINFTLDYRLWDNLRLSGRYQYWEQNRNSENLNTLESYSTRDLVNTFTQVDESGALSFPVPRAGILNVSNAQSSSHSGRMQLDYFKEFNRDLRWDLLLGGEIKALQGRSFAARRYGYNPELASSQSVDYFTQFSRFTNPNATVNIPDVQSQSLTTDRFLSAFANSSLSYKNRYLITASLRRDASNLFGVAANMRSVPLWSTGAGWTLSEEGFYNWSALPYLRMRFSYGFNGNVDRSLTAFTTAQVININFLTQMNYAQIINPPNQNLRWERIAIANLGLDFETKSGNISGTLEFYSKNGLDLIGQSPFAPSTGITVFSGNNASTNTIGYDLNLMSKNLSGRFGWTTNFLISGLREKVTSYELEIPASSLINYGVSGRGGEYFPVEDRPLFGVYSYEWGGLNPETGAPQGFLEGDLSEDYRSIINSSTLESIRYHGPARPTSFGAVRNDFTWKGFHLSVNVSYRFGYYFRRRSVEYFPIMRAQGGHEDFAIRWMEPGDELITQVPSMPDRLDSFRDQFYRSASVLVEKGDHIRLQDIRLAYDFAGKKGVLENFRNAQVFIYANNLGVIWKATNTDLDPDFGFNRPLRSVAAGLQLQF</sequence>
<dbReference type="SUPFAM" id="SSF56935">
    <property type="entry name" value="Porins"/>
    <property type="match status" value="1"/>
</dbReference>
<dbReference type="SUPFAM" id="SSF49464">
    <property type="entry name" value="Carboxypeptidase regulatory domain-like"/>
    <property type="match status" value="1"/>
</dbReference>
<proteinExistence type="inferred from homology"/>
<evidence type="ECO:0000256" key="6">
    <source>
        <dbReference type="ARBA" id="ARBA00023237"/>
    </source>
</evidence>
<dbReference type="InterPro" id="IPR012910">
    <property type="entry name" value="Plug_dom"/>
</dbReference>
<evidence type="ECO:0000256" key="4">
    <source>
        <dbReference type="ARBA" id="ARBA00022692"/>
    </source>
</evidence>
<reference evidence="9 10" key="1">
    <citation type="submission" date="2019-03" db="EMBL/GenBank/DDBJ databases">
        <title>Algoriphagus aquimaris sp. nov., isolated form marine sediment in Pohang, Korea.</title>
        <authorList>
            <person name="Kim J."/>
            <person name="Yoon S.-H."/>
            <person name="Lee S.-S."/>
        </authorList>
    </citation>
    <scope>NUCLEOTIDE SEQUENCE [LARGE SCALE GENOMIC DNA]</scope>
    <source>
        <strain evidence="9 10">F21</strain>
    </source>
</reference>
<dbReference type="Pfam" id="PF13715">
    <property type="entry name" value="CarbopepD_reg_2"/>
    <property type="match status" value="1"/>
</dbReference>
<name>A0A4R5UVR5_9BACT</name>
<accession>A0A4R5UVR5</accession>
<dbReference type="InterPro" id="IPR037066">
    <property type="entry name" value="Plug_dom_sf"/>
</dbReference>
<dbReference type="Pfam" id="PF07715">
    <property type="entry name" value="Plug"/>
    <property type="match status" value="1"/>
</dbReference>
<dbReference type="Gene3D" id="2.40.170.20">
    <property type="entry name" value="TonB-dependent receptor, beta-barrel domain"/>
    <property type="match status" value="1"/>
</dbReference>
<dbReference type="RefSeq" id="WP_133391059.1">
    <property type="nucleotide sequence ID" value="NZ_SMUW01000035.1"/>
</dbReference>
<dbReference type="InterPro" id="IPR023996">
    <property type="entry name" value="TonB-dep_OMP_SusC/RagA"/>
</dbReference>
<dbReference type="Gene3D" id="2.170.130.10">
    <property type="entry name" value="TonB-dependent receptor, plug domain"/>
    <property type="match status" value="1"/>
</dbReference>
<evidence type="ECO:0000256" key="1">
    <source>
        <dbReference type="ARBA" id="ARBA00004571"/>
    </source>
</evidence>
<comment type="caution">
    <text evidence="9">The sequence shown here is derived from an EMBL/GenBank/DDBJ whole genome shotgun (WGS) entry which is preliminary data.</text>
</comment>
<dbReference type="EMBL" id="SMUW01000035">
    <property type="protein sequence ID" value="TDK43343.1"/>
    <property type="molecule type" value="Genomic_DNA"/>
</dbReference>
<dbReference type="InterPro" id="IPR023997">
    <property type="entry name" value="TonB-dep_OMP_SusC/RagA_CS"/>
</dbReference>
<evidence type="ECO:0000256" key="3">
    <source>
        <dbReference type="ARBA" id="ARBA00022452"/>
    </source>
</evidence>
<comment type="similarity">
    <text evidence="7">Belongs to the TonB-dependent receptor family.</text>
</comment>
<evidence type="ECO:0000259" key="8">
    <source>
        <dbReference type="Pfam" id="PF07715"/>
    </source>
</evidence>
<dbReference type="InterPro" id="IPR039426">
    <property type="entry name" value="TonB-dep_rcpt-like"/>
</dbReference>
<protein>
    <submittedName>
        <fullName evidence="9">SusC/RagA family TonB-linked outer membrane protein</fullName>
    </submittedName>
</protein>
<gene>
    <name evidence="9" type="ORF">E1898_12080</name>
</gene>
<keyword evidence="6 7" id="KW-0998">Cell outer membrane</keyword>
<organism evidence="9 10">
    <name type="scientific">Algoriphagus formosus</name>
    <dbReference type="NCBI Taxonomy" id="2007308"/>
    <lineage>
        <taxon>Bacteria</taxon>
        <taxon>Pseudomonadati</taxon>
        <taxon>Bacteroidota</taxon>
        <taxon>Cytophagia</taxon>
        <taxon>Cytophagales</taxon>
        <taxon>Cyclobacteriaceae</taxon>
        <taxon>Algoriphagus</taxon>
    </lineage>
</organism>
<keyword evidence="3 7" id="KW-1134">Transmembrane beta strand</keyword>
<evidence type="ECO:0000256" key="7">
    <source>
        <dbReference type="PROSITE-ProRule" id="PRU01360"/>
    </source>
</evidence>
<comment type="subcellular location">
    <subcellularLocation>
        <location evidence="1 7">Cell outer membrane</location>
        <topology evidence="1 7">Multi-pass membrane protein</topology>
    </subcellularLocation>
</comment>
<dbReference type="NCBIfam" id="TIGR04057">
    <property type="entry name" value="SusC_RagA_signa"/>
    <property type="match status" value="1"/>
</dbReference>
<dbReference type="Proteomes" id="UP000295438">
    <property type="component" value="Unassembled WGS sequence"/>
</dbReference>
<evidence type="ECO:0000256" key="5">
    <source>
        <dbReference type="ARBA" id="ARBA00023136"/>
    </source>
</evidence>
<dbReference type="GO" id="GO:0009279">
    <property type="term" value="C:cell outer membrane"/>
    <property type="evidence" value="ECO:0007669"/>
    <property type="project" value="UniProtKB-SubCell"/>
</dbReference>
<evidence type="ECO:0000256" key="2">
    <source>
        <dbReference type="ARBA" id="ARBA00022448"/>
    </source>
</evidence>
<dbReference type="NCBIfam" id="TIGR04056">
    <property type="entry name" value="OMP_RagA_SusC"/>
    <property type="match status" value="1"/>
</dbReference>
<evidence type="ECO:0000313" key="10">
    <source>
        <dbReference type="Proteomes" id="UP000295438"/>
    </source>
</evidence>
<evidence type="ECO:0000313" key="9">
    <source>
        <dbReference type="EMBL" id="TDK43343.1"/>
    </source>
</evidence>
<keyword evidence="4 7" id="KW-0812">Transmembrane</keyword>
<keyword evidence="2 7" id="KW-0813">Transport</keyword>
<dbReference type="Gene3D" id="2.60.40.1120">
    <property type="entry name" value="Carboxypeptidase-like, regulatory domain"/>
    <property type="match status" value="1"/>
</dbReference>
<feature type="domain" description="TonB-dependent receptor plug" evidence="8">
    <location>
        <begin position="123"/>
        <end position="226"/>
    </location>
</feature>
<keyword evidence="10" id="KW-1185">Reference proteome</keyword>
<dbReference type="PROSITE" id="PS52016">
    <property type="entry name" value="TONB_DEPENDENT_REC_3"/>
    <property type="match status" value="1"/>
</dbReference>
<dbReference type="AlphaFoldDB" id="A0A4R5UVR5"/>
<keyword evidence="5 7" id="KW-0472">Membrane</keyword>
<dbReference type="InterPro" id="IPR008969">
    <property type="entry name" value="CarboxyPept-like_regulatory"/>
</dbReference>
<dbReference type="InterPro" id="IPR036942">
    <property type="entry name" value="Beta-barrel_TonB_sf"/>
</dbReference>